<evidence type="ECO:0000256" key="8">
    <source>
        <dbReference type="ARBA" id="ARBA00023157"/>
    </source>
</evidence>
<evidence type="ECO:0000256" key="6">
    <source>
        <dbReference type="ARBA" id="ARBA00023136"/>
    </source>
</evidence>
<dbReference type="GO" id="GO:0016492">
    <property type="term" value="F:G protein-coupled neurotensin receptor activity"/>
    <property type="evidence" value="ECO:0007669"/>
    <property type="project" value="InterPro"/>
</dbReference>
<keyword evidence="3 12" id="KW-0812">Transmembrane</keyword>
<evidence type="ECO:0000256" key="7">
    <source>
        <dbReference type="ARBA" id="ARBA00023139"/>
    </source>
</evidence>
<dbReference type="Gene3D" id="1.20.1070.10">
    <property type="entry name" value="Rhodopsin 7-helix transmembrane proteins"/>
    <property type="match status" value="1"/>
</dbReference>
<feature type="transmembrane region" description="Helical" evidence="12">
    <location>
        <begin position="7"/>
        <end position="26"/>
    </location>
</feature>
<dbReference type="EMBL" id="KL371095">
    <property type="protein sequence ID" value="KFP80557.1"/>
    <property type="molecule type" value="Genomic_DNA"/>
</dbReference>
<keyword evidence="2" id="KW-1003">Cell membrane</keyword>
<dbReference type="PRINTS" id="PR01479">
    <property type="entry name" value="NEUROTENSINR"/>
</dbReference>
<keyword evidence="5" id="KW-0297">G-protein coupled receptor</keyword>
<dbReference type="InterPro" id="IPR003984">
    <property type="entry name" value="NT_rcpt"/>
</dbReference>
<dbReference type="Pfam" id="PF00001">
    <property type="entry name" value="7tm_1"/>
    <property type="match status" value="1"/>
</dbReference>
<dbReference type="AlphaFoldDB" id="A0A091MV21"/>
<accession>A0A091MV21</accession>
<dbReference type="InterPro" id="IPR000276">
    <property type="entry name" value="GPCR_Rhodpsn"/>
</dbReference>
<evidence type="ECO:0000256" key="10">
    <source>
        <dbReference type="ARBA" id="ARBA00023224"/>
    </source>
</evidence>
<evidence type="ECO:0000256" key="4">
    <source>
        <dbReference type="ARBA" id="ARBA00022989"/>
    </source>
</evidence>
<organism evidence="14 15">
    <name type="scientific">Apaloderma vittatum</name>
    <name type="common">Bar-tailed trogon</name>
    <dbReference type="NCBI Taxonomy" id="57397"/>
    <lineage>
        <taxon>Eukaryota</taxon>
        <taxon>Metazoa</taxon>
        <taxon>Chordata</taxon>
        <taxon>Craniata</taxon>
        <taxon>Vertebrata</taxon>
        <taxon>Euteleostomi</taxon>
        <taxon>Archelosauria</taxon>
        <taxon>Archosauria</taxon>
        <taxon>Dinosauria</taxon>
        <taxon>Saurischia</taxon>
        <taxon>Theropoda</taxon>
        <taxon>Coelurosauria</taxon>
        <taxon>Aves</taxon>
        <taxon>Neognathae</taxon>
        <taxon>Neoaves</taxon>
        <taxon>Telluraves</taxon>
        <taxon>Coraciimorphae</taxon>
        <taxon>Trogoniformes</taxon>
        <taxon>Trogonidae</taxon>
        <taxon>Apaloderma</taxon>
    </lineage>
</organism>
<evidence type="ECO:0000256" key="1">
    <source>
        <dbReference type="ARBA" id="ARBA00004651"/>
    </source>
</evidence>
<evidence type="ECO:0000256" key="12">
    <source>
        <dbReference type="SAM" id="Phobius"/>
    </source>
</evidence>
<proteinExistence type="predicted"/>
<keyword evidence="15" id="KW-1185">Reference proteome</keyword>
<dbReference type="SUPFAM" id="SSF81321">
    <property type="entry name" value="Family A G protein-coupled receptor-like"/>
    <property type="match status" value="1"/>
</dbReference>
<dbReference type="Proteomes" id="UP000054244">
    <property type="component" value="Unassembled WGS sequence"/>
</dbReference>
<dbReference type="PRINTS" id="PR00237">
    <property type="entry name" value="GPCRRHODOPSN"/>
</dbReference>
<sequence length="160" mass="18550">VNTFISFVFPMVVISVLNTIIANQLMVMFKQAAQENQVLAASFSIVFLLFGSISAFSWLCVALVQCKIITDIRFKERVKLCQCAVVIAFVVCWLPYHIRRLMFCYVPSSHWTDFLYNFYHYFYMLTNVLFYVSSAINPILYNLVSANFRQIFLSTLTLVC</sequence>
<keyword evidence="8" id="KW-1015">Disulfide bond</keyword>
<feature type="non-terminal residue" evidence="14">
    <location>
        <position position="1"/>
    </location>
</feature>
<reference evidence="14 15" key="1">
    <citation type="submission" date="2014-04" db="EMBL/GenBank/DDBJ databases">
        <title>Genome evolution of avian class.</title>
        <authorList>
            <person name="Zhang G."/>
            <person name="Li C."/>
        </authorList>
    </citation>
    <scope>NUCLEOTIDE SEQUENCE [LARGE SCALE GENOMIC DNA]</scope>
    <source>
        <strain evidence="14">BGI_N311</strain>
    </source>
</reference>
<dbReference type="PANTHER" id="PTHR24243:SF9">
    <property type="entry name" value="NEUROTENSIN RECEPTOR TYPE 1"/>
    <property type="match status" value="1"/>
</dbReference>
<evidence type="ECO:0000256" key="2">
    <source>
        <dbReference type="ARBA" id="ARBA00022475"/>
    </source>
</evidence>
<evidence type="ECO:0000256" key="3">
    <source>
        <dbReference type="ARBA" id="ARBA00022692"/>
    </source>
</evidence>
<feature type="non-terminal residue" evidence="14">
    <location>
        <position position="160"/>
    </location>
</feature>
<name>A0A091MV21_APAVI</name>
<dbReference type="PANTHER" id="PTHR24243">
    <property type="entry name" value="G-PROTEIN COUPLED RECEPTOR"/>
    <property type="match status" value="1"/>
</dbReference>
<keyword evidence="6 12" id="KW-0472">Membrane</keyword>
<keyword evidence="7" id="KW-0564">Palmitate</keyword>
<evidence type="ECO:0000256" key="9">
    <source>
        <dbReference type="ARBA" id="ARBA00023170"/>
    </source>
</evidence>
<dbReference type="GO" id="GO:0005886">
    <property type="term" value="C:plasma membrane"/>
    <property type="evidence" value="ECO:0007669"/>
    <property type="project" value="UniProtKB-SubCell"/>
</dbReference>
<feature type="domain" description="G-protein coupled receptors family 1 profile" evidence="13">
    <location>
        <begin position="1"/>
        <end position="141"/>
    </location>
</feature>
<dbReference type="PROSITE" id="PS50262">
    <property type="entry name" value="G_PROTEIN_RECEP_F1_2"/>
    <property type="match status" value="1"/>
</dbReference>
<keyword evidence="10" id="KW-0807">Transducer</keyword>
<protein>
    <submittedName>
        <fullName evidence="14">Neurotensin receptor type 1</fullName>
    </submittedName>
</protein>
<evidence type="ECO:0000313" key="15">
    <source>
        <dbReference type="Proteomes" id="UP000054244"/>
    </source>
</evidence>
<feature type="transmembrane region" description="Helical" evidence="12">
    <location>
        <begin position="38"/>
        <end position="66"/>
    </location>
</feature>
<evidence type="ECO:0000259" key="13">
    <source>
        <dbReference type="PROSITE" id="PS50262"/>
    </source>
</evidence>
<keyword evidence="11" id="KW-0449">Lipoprotein</keyword>
<comment type="subcellular location">
    <subcellularLocation>
        <location evidence="1">Cell membrane</location>
        <topology evidence="1">Multi-pass membrane protein</topology>
    </subcellularLocation>
</comment>
<feature type="transmembrane region" description="Helical" evidence="12">
    <location>
        <begin position="118"/>
        <end position="144"/>
    </location>
</feature>
<dbReference type="InterPro" id="IPR017452">
    <property type="entry name" value="GPCR_Rhodpsn_7TM"/>
</dbReference>
<evidence type="ECO:0000313" key="14">
    <source>
        <dbReference type="EMBL" id="KFP80557.1"/>
    </source>
</evidence>
<feature type="transmembrane region" description="Helical" evidence="12">
    <location>
        <begin position="78"/>
        <end position="98"/>
    </location>
</feature>
<keyword evidence="4 12" id="KW-1133">Transmembrane helix</keyword>
<keyword evidence="9 14" id="KW-0675">Receptor</keyword>
<gene>
    <name evidence="14" type="ORF">N311_02543</name>
</gene>
<evidence type="ECO:0000256" key="5">
    <source>
        <dbReference type="ARBA" id="ARBA00023040"/>
    </source>
</evidence>
<evidence type="ECO:0000256" key="11">
    <source>
        <dbReference type="ARBA" id="ARBA00023288"/>
    </source>
</evidence>